<proteinExistence type="predicted"/>
<feature type="compositionally biased region" description="Polar residues" evidence="1">
    <location>
        <begin position="417"/>
        <end position="433"/>
    </location>
</feature>
<evidence type="ECO:0000313" key="3">
    <source>
        <dbReference type="RefSeq" id="XP_065719139.2"/>
    </source>
</evidence>
<feature type="compositionally biased region" description="Polar residues" evidence="1">
    <location>
        <begin position="266"/>
        <end position="288"/>
    </location>
</feature>
<accession>A0AB40D4D1</accession>
<dbReference type="AlphaFoldDB" id="A0AB40D4D1"/>
<dbReference type="Proteomes" id="UP001652628">
    <property type="component" value="Chromosome 2R"/>
</dbReference>
<feature type="region of interest" description="Disordered" evidence="1">
    <location>
        <begin position="413"/>
        <end position="482"/>
    </location>
</feature>
<protein>
    <submittedName>
        <fullName evidence="3">Uncharacterized protein</fullName>
    </submittedName>
</protein>
<sequence length="776" mass="90059">MNILKRSRVLNRNCLREKIQSLSPLLRTLDLGPPNKDSVFKATWSYYASDCQERLSNIRRRIEQNARIMAPKKGPLSVDLELPLNESQLPPGLDWDEHIYQELVSCFRNAESTDSIKKTTVKRSKVQRFFDKGKFSTPEQWISWKREEQQVHQLLKKSYDPYLKEEMSKKLEHLQKLTKRRPLVVLPNQEETLEKPRKLLPKKRKLRQKYKNKTKSEIHHAIKSNTKMEDKYINSRKDLSKSATENKYSINTRNNANHLADRYKPSSANLIKKSSTKIGDNNKNSLSSRNSIKNTAVITSRRTLLKSASKSKSNIQFTSANLTMSRFFAEHPSLENIPSSRLSTYTSRPVRRPTQKNSDSSDEEDGIYGIGDERESKLLKLKDRNLKISTTTKKRKSKYRKYQELKKILDLKDQEGSNDIPSISEPSQNNSEVSSKKENMTIAEKPKSEESLQIDELQLFKIPKGNQNTEERRQSFVSKGKSHSASNQYIHEILKGLKKSNPSLFGGSKDKNASSIFSLYRSQITNQNMEKSVTSGGWSINIKPHSNVNPMAPKNFIFKKKALHEKVIKSDEIELPENPENQSVRGTIFDLLHKKTPESLFRSKNDSEDEIHLNKESKPIVIADIISQFLDSYGSEISFNQSYPDLFKSNVYEQISAMSVLEMKQPKEKKKREVKKVIEVKKMPSKHIVCSLCNLVRRRQSELRPYMQRMQKQRQRLDQKTYYAQNLSKCRRDPKQYALEKEKRAHIRKVLSKCYQALDLCHQIVEQKILEKSEGC</sequence>
<evidence type="ECO:0000256" key="1">
    <source>
        <dbReference type="SAM" id="MobiDB-lite"/>
    </source>
</evidence>
<gene>
    <name evidence="3" type="primary">LOC108009335</name>
</gene>
<feature type="compositionally biased region" description="Basic and acidic residues" evidence="1">
    <location>
        <begin position="434"/>
        <end position="450"/>
    </location>
</feature>
<feature type="compositionally biased region" description="Polar residues" evidence="1">
    <location>
        <begin position="337"/>
        <end position="347"/>
    </location>
</feature>
<dbReference type="RefSeq" id="XP_065719139.2">
    <property type="nucleotide sequence ID" value="XM_065863067.2"/>
</dbReference>
<feature type="region of interest" description="Disordered" evidence="1">
    <location>
        <begin position="264"/>
        <end position="288"/>
    </location>
</feature>
<organism evidence="2 3">
    <name type="scientific">Drosophila suzukii</name>
    <name type="common">Spotted-wing drosophila fruit fly</name>
    <dbReference type="NCBI Taxonomy" id="28584"/>
    <lineage>
        <taxon>Eukaryota</taxon>
        <taxon>Metazoa</taxon>
        <taxon>Ecdysozoa</taxon>
        <taxon>Arthropoda</taxon>
        <taxon>Hexapoda</taxon>
        <taxon>Insecta</taxon>
        <taxon>Pterygota</taxon>
        <taxon>Neoptera</taxon>
        <taxon>Endopterygota</taxon>
        <taxon>Diptera</taxon>
        <taxon>Brachycera</taxon>
        <taxon>Muscomorpha</taxon>
        <taxon>Ephydroidea</taxon>
        <taxon>Drosophilidae</taxon>
        <taxon>Drosophila</taxon>
        <taxon>Sophophora</taxon>
    </lineage>
</organism>
<name>A0AB40D4D1_DROSZ</name>
<dbReference type="GeneID" id="108009335"/>
<evidence type="ECO:0000313" key="2">
    <source>
        <dbReference type="Proteomes" id="UP001652628"/>
    </source>
</evidence>
<feature type="region of interest" description="Disordered" evidence="1">
    <location>
        <begin position="337"/>
        <end position="369"/>
    </location>
</feature>
<keyword evidence="2" id="KW-1185">Reference proteome</keyword>
<reference evidence="3" key="1">
    <citation type="submission" date="2025-08" db="UniProtKB">
        <authorList>
            <consortium name="RefSeq"/>
        </authorList>
    </citation>
    <scope>IDENTIFICATION</scope>
</reference>